<dbReference type="Pfam" id="PF12776">
    <property type="entry name" value="Myb_DNA-bind_3"/>
    <property type="match status" value="1"/>
</dbReference>
<evidence type="ECO:0000256" key="1">
    <source>
        <dbReference type="SAM" id="MobiDB-lite"/>
    </source>
</evidence>
<protein>
    <recommendedName>
        <fullName evidence="2">Myb/SANT-like domain-containing protein</fullName>
    </recommendedName>
</protein>
<proteinExistence type="predicted"/>
<sequence>MSKKHSLFRAFAAAFSDTLLIPDKSDKKIVEAALAKRNLTWKVMRGRAPQWLWIETFTSPETWQKSKAVLEEVRKGWLSDPDGIPLYTLEGYDKNGLAKYHCLWGTNSVEGAIHNPIRRNFASLRASPELADALIADFRHWHNINCATKHKWGVTYRGHFNPWLDHNIAKLREVIVWSEKPKINIWSQALDTDPLSFATTEKFGIAAIPIDLQRENNYFPNQTLPKKDVNDLALSRLSGASRNVYPFLAQVQQTLYPVIPVHTKEECDLFQSAVKTGGKFSPRNGVPDFKSMTSWWTSQADGRKIFYKLFEHFETYYKTYKEYNNTKQSLVASQQQRKPHEDRIKSTLYVSQTLDAATRLHPGILNDPEHLLVDSAGLRHMPQEPYCTEITPASATFLTNDNEILEPFSKRQKLNHMFGVTENEQSLFSNATFAQPKMVMPLQLPAPAPFIMHPASYPNTSSSSVNQGSSLNNKTPDTATTEPKTVEKPKAPRPRAIYSDADNKKLMEVFLEHKQEGNGTDNGGWKSKAITAALAALTGSELESGGAPKSATSIRDHWDNLKRDFNNISTLLEKSGCGWDDENQCVQADVEQWEALAQARESHSLLRGSLGNRPY</sequence>
<evidence type="ECO:0000313" key="3">
    <source>
        <dbReference type="EMBL" id="THU77319.1"/>
    </source>
</evidence>
<organism evidence="3 4">
    <name type="scientific">Dendrothele bispora (strain CBS 962.96)</name>
    <dbReference type="NCBI Taxonomy" id="1314807"/>
    <lineage>
        <taxon>Eukaryota</taxon>
        <taxon>Fungi</taxon>
        <taxon>Dikarya</taxon>
        <taxon>Basidiomycota</taxon>
        <taxon>Agaricomycotina</taxon>
        <taxon>Agaricomycetes</taxon>
        <taxon>Agaricomycetidae</taxon>
        <taxon>Agaricales</taxon>
        <taxon>Agaricales incertae sedis</taxon>
        <taxon>Dendrothele</taxon>
    </lineage>
</organism>
<dbReference type="PANTHER" id="PTHR46929">
    <property type="entry name" value="EXPRESSED PROTEIN"/>
    <property type="match status" value="1"/>
</dbReference>
<evidence type="ECO:0000259" key="2">
    <source>
        <dbReference type="Pfam" id="PF12776"/>
    </source>
</evidence>
<feature type="compositionally biased region" description="Polar residues" evidence="1">
    <location>
        <begin position="474"/>
        <end position="483"/>
    </location>
</feature>
<evidence type="ECO:0000313" key="4">
    <source>
        <dbReference type="Proteomes" id="UP000297245"/>
    </source>
</evidence>
<dbReference type="Proteomes" id="UP000297245">
    <property type="component" value="Unassembled WGS sequence"/>
</dbReference>
<name>A0A4S8KNX8_DENBC</name>
<accession>A0A4S8KNX8</accession>
<dbReference type="PANTHER" id="PTHR46929:SF3">
    <property type="entry name" value="MYB_SANT-LIKE DOMAIN-CONTAINING PROTEIN"/>
    <property type="match status" value="1"/>
</dbReference>
<dbReference type="OrthoDB" id="3267843at2759"/>
<feature type="compositionally biased region" description="Low complexity" evidence="1">
    <location>
        <begin position="459"/>
        <end position="473"/>
    </location>
</feature>
<dbReference type="InterPro" id="IPR024752">
    <property type="entry name" value="Myb/SANT-like_dom"/>
</dbReference>
<reference evidence="3 4" key="1">
    <citation type="journal article" date="2019" name="Nat. Ecol. Evol.">
        <title>Megaphylogeny resolves global patterns of mushroom evolution.</title>
        <authorList>
            <person name="Varga T."/>
            <person name="Krizsan K."/>
            <person name="Foldi C."/>
            <person name="Dima B."/>
            <person name="Sanchez-Garcia M."/>
            <person name="Sanchez-Ramirez S."/>
            <person name="Szollosi G.J."/>
            <person name="Szarkandi J.G."/>
            <person name="Papp V."/>
            <person name="Albert L."/>
            <person name="Andreopoulos W."/>
            <person name="Angelini C."/>
            <person name="Antonin V."/>
            <person name="Barry K.W."/>
            <person name="Bougher N.L."/>
            <person name="Buchanan P."/>
            <person name="Buyck B."/>
            <person name="Bense V."/>
            <person name="Catcheside P."/>
            <person name="Chovatia M."/>
            <person name="Cooper J."/>
            <person name="Damon W."/>
            <person name="Desjardin D."/>
            <person name="Finy P."/>
            <person name="Geml J."/>
            <person name="Haridas S."/>
            <person name="Hughes K."/>
            <person name="Justo A."/>
            <person name="Karasinski D."/>
            <person name="Kautmanova I."/>
            <person name="Kiss B."/>
            <person name="Kocsube S."/>
            <person name="Kotiranta H."/>
            <person name="LaButti K.M."/>
            <person name="Lechner B.E."/>
            <person name="Liimatainen K."/>
            <person name="Lipzen A."/>
            <person name="Lukacs Z."/>
            <person name="Mihaltcheva S."/>
            <person name="Morgado L.N."/>
            <person name="Niskanen T."/>
            <person name="Noordeloos M.E."/>
            <person name="Ohm R.A."/>
            <person name="Ortiz-Santana B."/>
            <person name="Ovrebo C."/>
            <person name="Racz N."/>
            <person name="Riley R."/>
            <person name="Savchenko A."/>
            <person name="Shiryaev A."/>
            <person name="Soop K."/>
            <person name="Spirin V."/>
            <person name="Szebenyi C."/>
            <person name="Tomsovsky M."/>
            <person name="Tulloss R.E."/>
            <person name="Uehling J."/>
            <person name="Grigoriev I.V."/>
            <person name="Vagvolgyi C."/>
            <person name="Papp T."/>
            <person name="Martin F.M."/>
            <person name="Miettinen O."/>
            <person name="Hibbett D.S."/>
            <person name="Nagy L.G."/>
        </authorList>
    </citation>
    <scope>NUCLEOTIDE SEQUENCE [LARGE SCALE GENOMIC DNA]</scope>
    <source>
        <strain evidence="3 4">CBS 962.96</strain>
    </source>
</reference>
<feature type="region of interest" description="Disordered" evidence="1">
    <location>
        <begin position="459"/>
        <end position="495"/>
    </location>
</feature>
<dbReference type="EMBL" id="ML180479">
    <property type="protein sequence ID" value="THU77319.1"/>
    <property type="molecule type" value="Genomic_DNA"/>
</dbReference>
<feature type="domain" description="Myb/SANT-like" evidence="2">
    <location>
        <begin position="500"/>
        <end position="595"/>
    </location>
</feature>
<dbReference type="AlphaFoldDB" id="A0A4S8KNX8"/>
<keyword evidence="4" id="KW-1185">Reference proteome</keyword>
<gene>
    <name evidence="3" type="ORF">K435DRAFT_878010</name>
</gene>